<dbReference type="PRINTS" id="PR00125">
    <property type="entry name" value="ATPASEDELTA"/>
</dbReference>
<keyword evidence="10" id="KW-1185">Reference proteome</keyword>
<dbReference type="PANTHER" id="PTHR11910">
    <property type="entry name" value="ATP SYNTHASE DELTA CHAIN"/>
    <property type="match status" value="1"/>
</dbReference>
<dbReference type="Pfam" id="PF00213">
    <property type="entry name" value="OSCP"/>
    <property type="match status" value="1"/>
</dbReference>
<keyword evidence="4" id="KW-0375">Hydrogen ion transport</keyword>
<keyword evidence="7" id="KW-0066">ATP synthesis</keyword>
<organism evidence="9 10">
    <name type="scientific">Folsomia candida</name>
    <name type="common">Springtail</name>
    <dbReference type="NCBI Taxonomy" id="158441"/>
    <lineage>
        <taxon>Eukaryota</taxon>
        <taxon>Metazoa</taxon>
        <taxon>Ecdysozoa</taxon>
        <taxon>Arthropoda</taxon>
        <taxon>Hexapoda</taxon>
        <taxon>Collembola</taxon>
        <taxon>Entomobryomorpha</taxon>
        <taxon>Isotomoidea</taxon>
        <taxon>Isotomidae</taxon>
        <taxon>Proisotominae</taxon>
        <taxon>Folsomia</taxon>
    </lineage>
</organism>
<evidence type="ECO:0000313" key="10">
    <source>
        <dbReference type="Proteomes" id="UP000198287"/>
    </source>
</evidence>
<comment type="subcellular location">
    <subcellularLocation>
        <location evidence="1">Membrane</location>
    </subcellularLocation>
</comment>
<dbReference type="GO" id="GO:0046933">
    <property type="term" value="F:proton-transporting ATP synthase activity, rotational mechanism"/>
    <property type="evidence" value="ECO:0007669"/>
    <property type="project" value="InterPro"/>
</dbReference>
<accession>A0A226EKK1</accession>
<comment type="similarity">
    <text evidence="2">Belongs to the ATPase delta chain family.</text>
</comment>
<reference evidence="9 10" key="1">
    <citation type="submission" date="2015-12" db="EMBL/GenBank/DDBJ databases">
        <title>The genome of Folsomia candida.</title>
        <authorList>
            <person name="Faddeeva A."/>
            <person name="Derks M.F."/>
            <person name="Anvar Y."/>
            <person name="Smit S."/>
            <person name="Van Straalen N."/>
            <person name="Roelofs D."/>
        </authorList>
    </citation>
    <scope>NUCLEOTIDE SEQUENCE [LARGE SCALE GENOMIC DNA]</scope>
    <source>
        <strain evidence="9 10">VU population</strain>
        <tissue evidence="9">Whole body</tissue>
    </source>
</reference>
<proteinExistence type="inferred from homology"/>
<dbReference type="AlphaFoldDB" id="A0A226EKK1"/>
<dbReference type="NCBIfam" id="TIGR01145">
    <property type="entry name" value="ATP_synt_delta"/>
    <property type="match status" value="1"/>
</dbReference>
<keyword evidence="6" id="KW-0472">Membrane</keyword>
<dbReference type="GO" id="GO:0016020">
    <property type="term" value="C:membrane"/>
    <property type="evidence" value="ECO:0007669"/>
    <property type="project" value="UniProtKB-SubCell"/>
</dbReference>
<dbReference type="OrthoDB" id="1262810at2759"/>
<evidence type="ECO:0000256" key="6">
    <source>
        <dbReference type="ARBA" id="ARBA00023136"/>
    </source>
</evidence>
<comment type="caution">
    <text evidence="9">The sequence shown here is derived from an EMBL/GenBank/DDBJ whole genome shotgun (WGS) entry which is preliminary data.</text>
</comment>
<keyword evidence="5" id="KW-0406">Ion transport</keyword>
<dbReference type="SUPFAM" id="SSF47928">
    <property type="entry name" value="N-terminal domain of the delta subunit of the F1F0-ATP synthase"/>
    <property type="match status" value="1"/>
</dbReference>
<protein>
    <recommendedName>
        <fullName evidence="8">Oligomycin sensitivity conferral protein</fullName>
    </recommendedName>
</protein>
<dbReference type="InterPro" id="IPR000711">
    <property type="entry name" value="ATPase_OSCP/dsu"/>
</dbReference>
<evidence type="ECO:0000256" key="1">
    <source>
        <dbReference type="ARBA" id="ARBA00004370"/>
    </source>
</evidence>
<gene>
    <name evidence="9" type="ORF">Fcan01_08033</name>
</gene>
<dbReference type="Gene3D" id="1.10.520.20">
    <property type="entry name" value="N-terminal domain of the delta subunit of the F1F0-ATP synthase"/>
    <property type="match status" value="1"/>
</dbReference>
<dbReference type="InterPro" id="IPR026015">
    <property type="entry name" value="ATP_synth_OSCP/delta_N_sf"/>
</dbReference>
<evidence type="ECO:0000256" key="5">
    <source>
        <dbReference type="ARBA" id="ARBA00023065"/>
    </source>
</evidence>
<dbReference type="OMA" id="MVDNIQD"/>
<evidence type="ECO:0000313" key="9">
    <source>
        <dbReference type="EMBL" id="OXA57820.1"/>
    </source>
</evidence>
<dbReference type="Proteomes" id="UP000198287">
    <property type="component" value="Unassembled WGS sequence"/>
</dbReference>
<evidence type="ECO:0000256" key="3">
    <source>
        <dbReference type="ARBA" id="ARBA00022448"/>
    </source>
</evidence>
<name>A0A226EKK1_FOLCA</name>
<dbReference type="STRING" id="158441.A0A226EKK1"/>
<dbReference type="HAMAP" id="MF_01416">
    <property type="entry name" value="ATP_synth_delta_bact"/>
    <property type="match status" value="1"/>
</dbReference>
<keyword evidence="3" id="KW-0813">Transport</keyword>
<evidence type="ECO:0000256" key="4">
    <source>
        <dbReference type="ARBA" id="ARBA00022781"/>
    </source>
</evidence>
<dbReference type="EMBL" id="LNIX01000003">
    <property type="protein sequence ID" value="OXA57820.1"/>
    <property type="molecule type" value="Genomic_DNA"/>
</dbReference>
<sequence length="209" mass="22514">MAQQLPRIFTRSFSASSASHQMVKPPVQIFGIEGRYATALYSAGHKEKQLEAVEKDLKDIQAGIKTKGKLADYVLNPSIKRGEKRDFIVAAMGGTKASKLTTNLLGLLAENGRLNKLNGIATAFATLMSAHRGEIECGVTTAKPLDAALRQELEAALKMFVKSGQSIQIKTSVDPTILGGMIVSIGDKYVDMSTAAKIKRYSNLIQSSV</sequence>
<evidence type="ECO:0000256" key="7">
    <source>
        <dbReference type="ARBA" id="ARBA00023310"/>
    </source>
</evidence>
<evidence type="ECO:0000256" key="8">
    <source>
        <dbReference type="ARBA" id="ARBA00033369"/>
    </source>
</evidence>
<evidence type="ECO:0000256" key="2">
    <source>
        <dbReference type="ARBA" id="ARBA00007046"/>
    </source>
</evidence>